<dbReference type="Proteomes" id="UP000284605">
    <property type="component" value="Unassembled WGS sequence"/>
</dbReference>
<proteinExistence type="predicted"/>
<reference evidence="1 2" key="1">
    <citation type="submission" date="2018-09" db="EMBL/GenBank/DDBJ databases">
        <authorList>
            <person name="Zhu H."/>
        </authorList>
    </citation>
    <scope>NUCLEOTIDE SEQUENCE [LARGE SCALE GENOMIC DNA]</scope>
    <source>
        <strain evidence="1 2">K1W22B-8</strain>
    </source>
</reference>
<dbReference type="GO" id="GO:0020037">
    <property type="term" value="F:heme binding"/>
    <property type="evidence" value="ECO:0007669"/>
    <property type="project" value="InterPro"/>
</dbReference>
<evidence type="ECO:0000313" key="2">
    <source>
        <dbReference type="Proteomes" id="UP000284605"/>
    </source>
</evidence>
<organism evidence="1 2">
    <name type="scientific">Oleomonas cavernae</name>
    <dbReference type="NCBI Taxonomy" id="2320859"/>
    <lineage>
        <taxon>Bacteria</taxon>
        <taxon>Pseudomonadati</taxon>
        <taxon>Pseudomonadota</taxon>
        <taxon>Alphaproteobacteria</taxon>
        <taxon>Acetobacterales</taxon>
        <taxon>Acetobacteraceae</taxon>
        <taxon>Oleomonas</taxon>
    </lineage>
</organism>
<protein>
    <submittedName>
        <fullName evidence="1">Cytochrome c</fullName>
    </submittedName>
</protein>
<dbReference type="GO" id="GO:0005506">
    <property type="term" value="F:iron ion binding"/>
    <property type="evidence" value="ECO:0007669"/>
    <property type="project" value="InterPro"/>
</dbReference>
<keyword evidence="2" id="KW-1185">Reference proteome</keyword>
<comment type="caution">
    <text evidence="1">The sequence shown here is derived from an EMBL/GenBank/DDBJ whole genome shotgun (WGS) entry which is preliminary data.</text>
</comment>
<evidence type="ECO:0000313" key="1">
    <source>
        <dbReference type="EMBL" id="RJF87185.1"/>
    </source>
</evidence>
<gene>
    <name evidence="1" type="ORF">D3874_09225</name>
</gene>
<dbReference type="InterPro" id="IPR010980">
    <property type="entry name" value="Cyt_c/b562"/>
</dbReference>
<dbReference type="InterPro" id="IPR015984">
    <property type="entry name" value="Cyt_c_prime_subgr"/>
</dbReference>
<dbReference type="GO" id="GO:0009055">
    <property type="term" value="F:electron transfer activity"/>
    <property type="evidence" value="ECO:0007669"/>
    <property type="project" value="InterPro"/>
</dbReference>
<dbReference type="Pfam" id="PF01322">
    <property type="entry name" value="Cytochrom_C_2"/>
    <property type="match status" value="1"/>
</dbReference>
<dbReference type="Gene3D" id="1.20.120.10">
    <property type="entry name" value="Cytochrome c/b562"/>
    <property type="match status" value="1"/>
</dbReference>
<dbReference type="GO" id="GO:0022900">
    <property type="term" value="P:electron transport chain"/>
    <property type="evidence" value="ECO:0007669"/>
    <property type="project" value="InterPro"/>
</dbReference>
<sequence length="173" mass="18000">MIVLCFRRGAVETRTFWRISMALRQLHGPRFALALGLVAGLAGIALAATPDELYEKREAGMKANGAALKALAAAAKAGTITPEDVAKAQGLVDVANTLPELFTEGSITPKSRALPEIWSNKAGWDEKLTAFQAAADTVLASAKSGDPAALGVAVDKAGEACGACHKIFRGPEK</sequence>
<dbReference type="AlphaFoldDB" id="A0A418WB12"/>
<dbReference type="SUPFAM" id="SSF47175">
    <property type="entry name" value="Cytochromes"/>
    <property type="match status" value="1"/>
</dbReference>
<name>A0A418WB12_9PROT</name>
<dbReference type="PRINTS" id="PR00608">
    <property type="entry name" value="CYTCHROMECII"/>
</dbReference>
<dbReference type="PROSITE" id="PS51009">
    <property type="entry name" value="CYTCII"/>
    <property type="match status" value="1"/>
</dbReference>
<dbReference type="EMBL" id="QYUK01000011">
    <property type="protein sequence ID" value="RJF87185.1"/>
    <property type="molecule type" value="Genomic_DNA"/>
</dbReference>
<dbReference type="InterPro" id="IPR002321">
    <property type="entry name" value="Cyt_c_II"/>
</dbReference>
<accession>A0A418WB12</accession>